<evidence type="ECO:0000313" key="2">
    <source>
        <dbReference type="Proteomes" id="UP000641386"/>
    </source>
</evidence>
<dbReference type="Proteomes" id="UP000641386">
    <property type="component" value="Unassembled WGS sequence"/>
</dbReference>
<sequence length="115" mass="12104">MNGNRAGSRAACRETSAGVLSEGSGAVDRTNVKWIARSGTFSPTILRFLNAPVVAAIEASVFCCLRRPPFQHRLYGREPARCPAPPAGGLSHAGWAGRAALWATTSLPPARSMGQ</sequence>
<dbReference type="EMBL" id="BNBC01000022">
    <property type="protein sequence ID" value="GHE84662.1"/>
    <property type="molecule type" value="Genomic_DNA"/>
</dbReference>
<reference evidence="1" key="1">
    <citation type="journal article" date="2014" name="Int. J. Syst. Evol. Microbiol.">
        <title>Complete genome sequence of Corynebacterium casei LMG S-19264T (=DSM 44701T), isolated from a smear-ripened cheese.</title>
        <authorList>
            <consortium name="US DOE Joint Genome Institute (JGI-PGF)"/>
            <person name="Walter F."/>
            <person name="Albersmeier A."/>
            <person name="Kalinowski J."/>
            <person name="Ruckert C."/>
        </authorList>
    </citation>
    <scope>NUCLEOTIDE SEQUENCE</scope>
    <source>
        <strain evidence="1">JCM 3302</strain>
    </source>
</reference>
<comment type="caution">
    <text evidence="1">The sequence shown here is derived from an EMBL/GenBank/DDBJ whole genome shotgun (WGS) entry which is preliminary data.</text>
</comment>
<dbReference type="AlphaFoldDB" id="A0A919A3J5"/>
<accession>A0A919A3J5</accession>
<protein>
    <submittedName>
        <fullName evidence="1">Uncharacterized protein</fullName>
    </submittedName>
</protein>
<evidence type="ECO:0000313" key="1">
    <source>
        <dbReference type="EMBL" id="GHE84662.1"/>
    </source>
</evidence>
<gene>
    <name evidence="1" type="ORF">GCM10014715_46000</name>
</gene>
<proteinExistence type="predicted"/>
<reference evidence="1" key="2">
    <citation type="submission" date="2020-09" db="EMBL/GenBank/DDBJ databases">
        <authorList>
            <person name="Sun Q."/>
            <person name="Ohkuma M."/>
        </authorList>
    </citation>
    <scope>NUCLEOTIDE SEQUENCE</scope>
    <source>
        <strain evidence="1">JCM 3302</strain>
    </source>
</reference>
<name>A0A919A3J5_9ACTN</name>
<keyword evidence="2" id="KW-1185">Reference proteome</keyword>
<organism evidence="1 2">
    <name type="scientific">Streptomyces spiralis</name>
    <dbReference type="NCBI Taxonomy" id="66376"/>
    <lineage>
        <taxon>Bacteria</taxon>
        <taxon>Bacillati</taxon>
        <taxon>Actinomycetota</taxon>
        <taxon>Actinomycetes</taxon>
        <taxon>Kitasatosporales</taxon>
        <taxon>Streptomycetaceae</taxon>
        <taxon>Streptomyces</taxon>
    </lineage>
</organism>